<evidence type="ECO:0000256" key="4">
    <source>
        <dbReference type="ARBA" id="ARBA00011245"/>
    </source>
</evidence>
<dbReference type="NCBIfam" id="NF008277">
    <property type="entry name" value="PRK11055.1"/>
    <property type="match status" value="1"/>
</dbReference>
<comment type="cofactor">
    <cofactor evidence="1">
        <name>Ca(2+)</name>
        <dbReference type="ChEBI" id="CHEBI:29108"/>
    </cofactor>
</comment>
<comment type="caution">
    <text evidence="9">The sequence shown here is derived from an EMBL/GenBank/DDBJ whole genome shotgun (WGS) entry which is preliminary data.</text>
</comment>
<dbReference type="CDD" id="cd09019">
    <property type="entry name" value="galactose_mutarotase_like"/>
    <property type="match status" value="1"/>
</dbReference>
<evidence type="ECO:0000256" key="8">
    <source>
        <dbReference type="PIRNR" id="PIRNR005096"/>
    </source>
</evidence>
<dbReference type="SUPFAM" id="SSF74650">
    <property type="entry name" value="Galactose mutarotase-like"/>
    <property type="match status" value="1"/>
</dbReference>
<dbReference type="InterPro" id="IPR014718">
    <property type="entry name" value="GH-type_carb-bd"/>
</dbReference>
<keyword evidence="7 8" id="KW-0119">Carbohydrate metabolism</keyword>
<dbReference type="InterPro" id="IPR047215">
    <property type="entry name" value="Galactose_mutarotase-like"/>
</dbReference>
<dbReference type="EC" id="5.1.3.3" evidence="8"/>
<organism evidence="9 10">
    <name type="scientific">Flavobacterium pectinovorum</name>
    <dbReference type="NCBI Taxonomy" id="29533"/>
    <lineage>
        <taxon>Bacteria</taxon>
        <taxon>Pseudomonadati</taxon>
        <taxon>Bacteroidota</taxon>
        <taxon>Flavobacteriia</taxon>
        <taxon>Flavobacteriales</taxon>
        <taxon>Flavobacteriaceae</taxon>
        <taxon>Flavobacterium</taxon>
    </lineage>
</organism>
<evidence type="ECO:0000256" key="1">
    <source>
        <dbReference type="ARBA" id="ARBA00001913"/>
    </source>
</evidence>
<dbReference type="PANTHER" id="PTHR10091:SF0">
    <property type="entry name" value="GALACTOSE MUTAROTASE"/>
    <property type="match status" value="1"/>
</dbReference>
<keyword evidence="6 8" id="KW-0413">Isomerase</keyword>
<keyword evidence="5" id="KW-0106">Calcium</keyword>
<dbReference type="PIRSF" id="PIRSF005096">
    <property type="entry name" value="GALM"/>
    <property type="match status" value="1"/>
</dbReference>
<dbReference type="EMBL" id="FRBX01000002">
    <property type="protein sequence ID" value="SHL99546.1"/>
    <property type="molecule type" value="Genomic_DNA"/>
</dbReference>
<evidence type="ECO:0000313" key="10">
    <source>
        <dbReference type="Proteomes" id="UP000184216"/>
    </source>
</evidence>
<dbReference type="Proteomes" id="UP000184216">
    <property type="component" value="Unassembled WGS sequence"/>
</dbReference>
<name>A0ABY1J1L3_9FLAO</name>
<dbReference type="InterPro" id="IPR015443">
    <property type="entry name" value="Aldose_1-epimerase"/>
</dbReference>
<dbReference type="Gene3D" id="2.70.98.10">
    <property type="match status" value="1"/>
</dbReference>
<keyword evidence="10" id="KW-1185">Reference proteome</keyword>
<evidence type="ECO:0000256" key="6">
    <source>
        <dbReference type="ARBA" id="ARBA00023235"/>
    </source>
</evidence>
<evidence type="ECO:0000256" key="3">
    <source>
        <dbReference type="ARBA" id="ARBA00006206"/>
    </source>
</evidence>
<comment type="catalytic activity">
    <reaction evidence="8">
        <text>alpha-D-glucose = beta-D-glucose</text>
        <dbReference type="Rhea" id="RHEA:10264"/>
        <dbReference type="ChEBI" id="CHEBI:15903"/>
        <dbReference type="ChEBI" id="CHEBI:17925"/>
        <dbReference type="EC" id="5.1.3.3"/>
    </reaction>
</comment>
<comment type="similarity">
    <text evidence="3 8">Belongs to the aldose epimerase family.</text>
</comment>
<gene>
    <name evidence="9" type="ORF">SAMN05444387_1650</name>
</gene>
<dbReference type="InterPro" id="IPR008183">
    <property type="entry name" value="Aldose_1/G6P_1-epimerase"/>
</dbReference>
<comment type="subunit">
    <text evidence="4">Monomer.</text>
</comment>
<protein>
    <recommendedName>
        <fullName evidence="8">Aldose 1-epimerase</fullName>
        <ecNumber evidence="8">5.1.3.3</ecNumber>
    </recommendedName>
</protein>
<evidence type="ECO:0000256" key="7">
    <source>
        <dbReference type="ARBA" id="ARBA00023277"/>
    </source>
</evidence>
<evidence type="ECO:0000313" key="9">
    <source>
        <dbReference type="EMBL" id="SHL99546.1"/>
    </source>
</evidence>
<sequence>MFLFLDFIFNNFLMELKHISHLIDISSAKLFGLMPDGEKIYSFELSNENGMKVQIINYGATVTSLQIPLENGKLADVVLGFDNLEAYLESYNLPSAPYFGTTVGRYAGRINKGNFTLNDTTFQLAGNNNGNTLHGGNEGFGKKVWSFTNLTHGKNPSITLRLLSENLDENFPGELQVGLTYTLTEENELQLEYKAITTEDTIINLTHHSYFNLNGHDSSVLDQEMFVNSDKILETKPDNIPSGKFTALSGHAFDFRSAKNCPAVIDNSFVIESKNEIAATLFSTKNNLKMNVFTDQPSVHVYVGGNCFDTLKGKENADYHPSSGICFETQNFPDAPNHAHFPNSILKKGEQYHQKTVYQFQKIS</sequence>
<dbReference type="InterPro" id="IPR011013">
    <property type="entry name" value="Gal_mutarotase_sf_dom"/>
</dbReference>
<dbReference type="PANTHER" id="PTHR10091">
    <property type="entry name" value="ALDOSE-1-EPIMERASE"/>
    <property type="match status" value="1"/>
</dbReference>
<comment type="pathway">
    <text evidence="2 8">Carbohydrate metabolism; hexose metabolism.</text>
</comment>
<evidence type="ECO:0000256" key="2">
    <source>
        <dbReference type="ARBA" id="ARBA00005028"/>
    </source>
</evidence>
<accession>A0ABY1J1L3</accession>
<evidence type="ECO:0000256" key="5">
    <source>
        <dbReference type="ARBA" id="ARBA00022837"/>
    </source>
</evidence>
<proteinExistence type="inferred from homology"/>
<reference evidence="9 10" key="1">
    <citation type="submission" date="2016-11" db="EMBL/GenBank/DDBJ databases">
        <authorList>
            <person name="Varghese N."/>
            <person name="Submissions S."/>
        </authorList>
    </citation>
    <scope>NUCLEOTIDE SEQUENCE [LARGE SCALE GENOMIC DNA]</scope>
    <source>
        <strain evidence="9 10">DSM 6368</strain>
    </source>
</reference>
<dbReference type="Pfam" id="PF01263">
    <property type="entry name" value="Aldose_epim"/>
    <property type="match status" value="1"/>
</dbReference>